<name>A0A4P1RPE0_LUPAN</name>
<dbReference type="EMBL" id="CM007363">
    <property type="protein sequence ID" value="OIW14939.1"/>
    <property type="molecule type" value="Genomic_DNA"/>
</dbReference>
<keyword evidence="7" id="KW-0547">Nucleotide-binding</keyword>
<evidence type="ECO:0000256" key="3">
    <source>
        <dbReference type="ARBA" id="ARBA00010044"/>
    </source>
</evidence>
<dbReference type="Gene3D" id="1.20.58.760">
    <property type="entry name" value="Peptidase M41"/>
    <property type="match status" value="1"/>
</dbReference>
<organism evidence="16 17">
    <name type="scientific">Lupinus angustifolius</name>
    <name type="common">Narrow-leaved blue lupine</name>
    <dbReference type="NCBI Taxonomy" id="3871"/>
    <lineage>
        <taxon>Eukaryota</taxon>
        <taxon>Viridiplantae</taxon>
        <taxon>Streptophyta</taxon>
        <taxon>Embryophyta</taxon>
        <taxon>Tracheophyta</taxon>
        <taxon>Spermatophyta</taxon>
        <taxon>Magnoliopsida</taxon>
        <taxon>eudicotyledons</taxon>
        <taxon>Gunneridae</taxon>
        <taxon>Pentapetalae</taxon>
        <taxon>rosids</taxon>
        <taxon>fabids</taxon>
        <taxon>Fabales</taxon>
        <taxon>Fabaceae</taxon>
        <taxon>Papilionoideae</taxon>
        <taxon>50 kb inversion clade</taxon>
        <taxon>genistoids sensu lato</taxon>
        <taxon>core genistoids</taxon>
        <taxon>Genisteae</taxon>
        <taxon>Lupinus</taxon>
    </lineage>
</organism>
<dbReference type="InterPro" id="IPR003960">
    <property type="entry name" value="ATPase_AAA_CS"/>
</dbReference>
<feature type="compositionally biased region" description="Basic and acidic residues" evidence="14">
    <location>
        <begin position="1108"/>
        <end position="1123"/>
    </location>
</feature>
<keyword evidence="11" id="KW-0809">Transit peptide</keyword>
<feature type="region of interest" description="Disordered" evidence="14">
    <location>
        <begin position="1087"/>
        <end position="1178"/>
    </location>
</feature>
<dbReference type="GO" id="GO:0046872">
    <property type="term" value="F:metal ion binding"/>
    <property type="evidence" value="ECO:0007669"/>
    <property type="project" value="UniProtKB-KW"/>
</dbReference>
<comment type="similarity">
    <text evidence="4">In the N-terminal section; belongs to the AAA ATPase family.</text>
</comment>
<dbReference type="InterPro" id="IPR005936">
    <property type="entry name" value="FtsH"/>
</dbReference>
<dbReference type="InterPro" id="IPR000642">
    <property type="entry name" value="Peptidase_M41"/>
</dbReference>
<evidence type="ECO:0000256" key="2">
    <source>
        <dbReference type="ARBA" id="ARBA00004243"/>
    </source>
</evidence>
<keyword evidence="13" id="KW-0496">Mitochondrion</keyword>
<dbReference type="GO" id="GO:0009507">
    <property type="term" value="C:chloroplast"/>
    <property type="evidence" value="ECO:0007669"/>
    <property type="project" value="TreeGrafter"/>
</dbReference>
<dbReference type="InterPro" id="IPR003959">
    <property type="entry name" value="ATPase_AAA_core"/>
</dbReference>
<evidence type="ECO:0000256" key="8">
    <source>
        <dbReference type="ARBA" id="ARBA00022801"/>
    </source>
</evidence>
<dbReference type="GO" id="GO:0005743">
    <property type="term" value="C:mitochondrial inner membrane"/>
    <property type="evidence" value="ECO:0007669"/>
    <property type="project" value="UniProtKB-SubCell"/>
</dbReference>
<dbReference type="FunFam" id="1.20.58.760:FF:000002">
    <property type="entry name" value="ATP-dependent zinc metalloprotease FtsH"/>
    <property type="match status" value="1"/>
</dbReference>
<keyword evidence="8" id="KW-0378">Hydrolase</keyword>
<evidence type="ECO:0000313" key="17">
    <source>
        <dbReference type="Proteomes" id="UP000188354"/>
    </source>
</evidence>
<dbReference type="Proteomes" id="UP000188354">
    <property type="component" value="Chromosome LG03"/>
</dbReference>
<dbReference type="HAMAP" id="MF_01458">
    <property type="entry name" value="FtsH"/>
    <property type="match status" value="1"/>
</dbReference>
<dbReference type="InterPro" id="IPR037219">
    <property type="entry name" value="Peptidase_M41-like"/>
</dbReference>
<evidence type="ECO:0000313" key="16">
    <source>
        <dbReference type="EMBL" id="OIW14939.1"/>
    </source>
</evidence>
<gene>
    <name evidence="16" type="ORF">TanjilG_30658</name>
</gene>
<keyword evidence="5" id="KW-0645">Protease</keyword>
<evidence type="ECO:0000256" key="4">
    <source>
        <dbReference type="ARBA" id="ARBA00010550"/>
    </source>
</evidence>
<feature type="domain" description="AAA+ ATPase" evidence="15">
    <location>
        <begin position="256"/>
        <end position="392"/>
    </location>
</feature>
<evidence type="ECO:0000256" key="10">
    <source>
        <dbReference type="ARBA" id="ARBA00022840"/>
    </source>
</evidence>
<feature type="compositionally biased region" description="Low complexity" evidence="14">
    <location>
        <begin position="1134"/>
        <end position="1144"/>
    </location>
</feature>
<dbReference type="PANTHER" id="PTHR23076">
    <property type="entry name" value="METALLOPROTEASE M41 FTSH"/>
    <property type="match status" value="1"/>
</dbReference>
<sequence>MAWIRLITQVARNQSASGQVKDLFLRSYLSANKFEGCAGNRLLCAQKKFQSSYVGNLARRVRDADEASEVAHLKELYRRNDPEAVIRAFESQPSLHSNHSALSEYVKALVKVDRLDESQLLKTLRKGVSNSVREEESIGGFSALRNAGKPAKDAVLGTASFPIHMVAAEGGNFKDQLWRTIRSVVVVFLLISGVGALIEDKGISKGLGMSEEVQPSVESNTKFNDVKGVDEAKAELEEIVHYLRDPKRFTRLGGKLPKGVLLVGPPGTGKTMLARAIAGEAGVPFFSCSGSEFEEMFVGVGARRVRDLFSAAKKRSPCIIFIDEIDAIGGSRNPKDQMYMKMTLNQLLVELDGFKQNEGVIVIAATNFPESLDKALVRPGRFDRHVVVPNPDVEGRRQILESHMSKVARNQSASGQVKDLFLRSYLSANKFEGCAGNRLLCAQKKFQSSYVGNLARRVRDADEASEVAHLKELYRRNDPEAVIRAFESQPSLHSNHSALSEYVKALVKVDRLDESQLLKTLRKGVSNSVREEESIGGFSALRNAGKPAKDAVLGTASFPIHMVAAEGGNFKDQLWRTIRSVVVVFLLISGVGALIEDKGISKGLGMSEEVQPSVESNTKFNDVKGVDEAKAELEEIVHYLRDPKRFTRLGGKLPKGVLLVGPPGTGKTMLARAIAGEAGVPFFSCSGSEFEEMFVGVGARRVRDLFSAAKKRSPCIIFIDEIDAIGGSRNPKDQMYMKMTLNQLLVELDGFKQNEGVIVIAATNFPESLDKALVRPGRFDRHVVVPNPDVEGRRQILESHMSKILKADDVDLMIIARGTPGFSGAELANLVNVAALKAAMDGAKAVNMNDLEFAKDKIIMGTERKSAVISEESRKTTAFHEGGHALVAIYTDGALPVHKATIVPRGMALGMVSQLPDKDETSFSRKQMLARLDVCMGGRVAEEIIFGESEVTSGASSDLSQATNLARAMVTKYGLSNEVGLVTHEYHDDGRSMSSETRLLIEKEVKNLLERAYNNAKAILTTHNKELHALANALLEKETLTGNQIKALLAKVNSQQQQKRHAVEAQGGNSRSNAAAAAAAAASAVTKGQGLGMSKEVEPSEESNTKYNDVKDVDEQQQKRHAVEAQGGNSRSNAAAAAAAAASAVTKGQGLGMSKEVEPSEESNTKYNDVKDVDEVKA</sequence>
<evidence type="ECO:0000259" key="15">
    <source>
        <dbReference type="SMART" id="SM00382"/>
    </source>
</evidence>
<keyword evidence="17" id="KW-1185">Reference proteome</keyword>
<keyword evidence="12" id="KW-0482">Metalloprotease</keyword>
<keyword evidence="9" id="KW-0862">Zinc</keyword>
<feature type="compositionally biased region" description="Basic and acidic residues" evidence="14">
    <location>
        <begin position="1168"/>
        <end position="1178"/>
    </location>
</feature>
<dbReference type="SUPFAM" id="SSF52540">
    <property type="entry name" value="P-loop containing nucleoside triphosphate hydrolases"/>
    <property type="match status" value="2"/>
</dbReference>
<evidence type="ECO:0000256" key="1">
    <source>
        <dbReference type="ARBA" id="ARBA00001947"/>
    </source>
</evidence>
<comment type="subcellular location">
    <subcellularLocation>
        <location evidence="2">Mitochondrion inner membrane</location>
        <topology evidence="2">Single-pass membrane protein</topology>
        <orientation evidence="2">Intermembrane side</orientation>
    </subcellularLocation>
</comment>
<dbReference type="PANTHER" id="PTHR23076:SF37">
    <property type="entry name" value="ATP-DEPENDENT ZINC METALLOPROTEASE FTSH 4, MITOCHONDRIAL"/>
    <property type="match status" value="1"/>
</dbReference>
<evidence type="ECO:0000256" key="6">
    <source>
        <dbReference type="ARBA" id="ARBA00022723"/>
    </source>
</evidence>
<comment type="cofactor">
    <cofactor evidence="1">
        <name>Zn(2+)</name>
        <dbReference type="ChEBI" id="CHEBI:29105"/>
    </cofactor>
</comment>
<dbReference type="GO" id="GO:0005524">
    <property type="term" value="F:ATP binding"/>
    <property type="evidence" value="ECO:0007669"/>
    <property type="project" value="UniProtKB-KW"/>
</dbReference>
<dbReference type="FunFam" id="1.10.8.60:FF:000001">
    <property type="entry name" value="ATP-dependent zinc metalloprotease FtsH"/>
    <property type="match status" value="1"/>
</dbReference>
<dbReference type="SUPFAM" id="SSF140990">
    <property type="entry name" value="FtsH protease domain-like"/>
    <property type="match status" value="1"/>
</dbReference>
<dbReference type="Gramene" id="OIW14939">
    <property type="protein sequence ID" value="OIW14939"/>
    <property type="gene ID" value="TanjilG_30658"/>
</dbReference>
<evidence type="ECO:0000256" key="9">
    <source>
        <dbReference type="ARBA" id="ARBA00022833"/>
    </source>
</evidence>
<dbReference type="PROSITE" id="PS00674">
    <property type="entry name" value="AAA"/>
    <property type="match status" value="2"/>
</dbReference>
<dbReference type="GO" id="GO:0004222">
    <property type="term" value="F:metalloendopeptidase activity"/>
    <property type="evidence" value="ECO:0007669"/>
    <property type="project" value="InterPro"/>
</dbReference>
<evidence type="ECO:0000256" key="14">
    <source>
        <dbReference type="SAM" id="MobiDB-lite"/>
    </source>
</evidence>
<keyword evidence="6" id="KW-0479">Metal-binding</keyword>
<dbReference type="InterPro" id="IPR027417">
    <property type="entry name" value="P-loop_NTPase"/>
</dbReference>
<dbReference type="InterPro" id="IPR041569">
    <property type="entry name" value="AAA_lid_3"/>
</dbReference>
<feature type="domain" description="AAA+ ATPase" evidence="15">
    <location>
        <begin position="653"/>
        <end position="789"/>
    </location>
</feature>
<dbReference type="STRING" id="3871.A0A4P1RPE0"/>
<keyword evidence="10" id="KW-0067">ATP-binding</keyword>
<protein>
    <recommendedName>
        <fullName evidence="15">AAA+ ATPase domain-containing protein</fullName>
    </recommendedName>
</protein>
<dbReference type="CDD" id="cd19501">
    <property type="entry name" value="RecA-like_FtsH"/>
    <property type="match status" value="2"/>
</dbReference>
<comment type="similarity">
    <text evidence="3">In the C-terminal section; belongs to the peptidase M41 family.</text>
</comment>
<dbReference type="AlphaFoldDB" id="A0A4P1RPE0"/>
<reference evidence="16 17" key="1">
    <citation type="journal article" date="2017" name="Plant Biotechnol. J.">
        <title>A comprehensive draft genome sequence for lupin (Lupinus angustifolius), an emerging health food: insights into plant-microbe interactions and legume evolution.</title>
        <authorList>
            <person name="Hane J.K."/>
            <person name="Ming Y."/>
            <person name="Kamphuis L.G."/>
            <person name="Nelson M.N."/>
            <person name="Garg G."/>
            <person name="Atkins C.A."/>
            <person name="Bayer P.E."/>
            <person name="Bravo A."/>
            <person name="Bringans S."/>
            <person name="Cannon S."/>
            <person name="Edwards D."/>
            <person name="Foley R."/>
            <person name="Gao L.L."/>
            <person name="Harrison M.J."/>
            <person name="Huang W."/>
            <person name="Hurgobin B."/>
            <person name="Li S."/>
            <person name="Liu C.W."/>
            <person name="McGrath A."/>
            <person name="Morahan G."/>
            <person name="Murray J."/>
            <person name="Weller J."/>
            <person name="Jian J."/>
            <person name="Singh K.B."/>
        </authorList>
    </citation>
    <scope>NUCLEOTIDE SEQUENCE [LARGE SCALE GENOMIC DNA]</scope>
    <source>
        <strain evidence="17">cv. Tanjil</strain>
        <tissue evidence="16">Whole plant</tissue>
    </source>
</reference>
<dbReference type="GO" id="GO:0006508">
    <property type="term" value="P:proteolysis"/>
    <property type="evidence" value="ECO:0007669"/>
    <property type="project" value="UniProtKB-KW"/>
</dbReference>
<dbReference type="FunFam" id="3.40.50.300:FF:000175">
    <property type="entry name" value="ATP-dependent zinc metalloprotease FTSH 4"/>
    <property type="match status" value="2"/>
</dbReference>
<proteinExistence type="inferred from homology"/>
<evidence type="ECO:0000256" key="5">
    <source>
        <dbReference type="ARBA" id="ARBA00022670"/>
    </source>
</evidence>
<dbReference type="SMART" id="SM00382">
    <property type="entry name" value="AAA"/>
    <property type="match status" value="2"/>
</dbReference>
<dbReference type="Pfam" id="PF17862">
    <property type="entry name" value="AAA_lid_3"/>
    <property type="match status" value="1"/>
</dbReference>
<dbReference type="Gene3D" id="1.10.8.60">
    <property type="match status" value="1"/>
</dbReference>
<evidence type="ECO:0000256" key="12">
    <source>
        <dbReference type="ARBA" id="ARBA00023049"/>
    </source>
</evidence>
<dbReference type="NCBIfam" id="TIGR01241">
    <property type="entry name" value="FtsH_fam"/>
    <property type="match status" value="1"/>
</dbReference>
<evidence type="ECO:0000256" key="11">
    <source>
        <dbReference type="ARBA" id="ARBA00022946"/>
    </source>
</evidence>
<dbReference type="Gene3D" id="3.40.50.300">
    <property type="entry name" value="P-loop containing nucleotide triphosphate hydrolases"/>
    <property type="match status" value="2"/>
</dbReference>
<dbReference type="GO" id="GO:0004176">
    <property type="term" value="F:ATP-dependent peptidase activity"/>
    <property type="evidence" value="ECO:0007669"/>
    <property type="project" value="InterPro"/>
</dbReference>
<dbReference type="GO" id="GO:0045037">
    <property type="term" value="P:protein import into chloroplast stroma"/>
    <property type="evidence" value="ECO:0007669"/>
    <property type="project" value="TreeGrafter"/>
</dbReference>
<evidence type="ECO:0000256" key="13">
    <source>
        <dbReference type="ARBA" id="ARBA00023128"/>
    </source>
</evidence>
<dbReference type="GO" id="GO:0016887">
    <property type="term" value="F:ATP hydrolysis activity"/>
    <property type="evidence" value="ECO:0007669"/>
    <property type="project" value="InterPro"/>
</dbReference>
<dbReference type="Pfam" id="PF01434">
    <property type="entry name" value="Peptidase_M41"/>
    <property type="match status" value="1"/>
</dbReference>
<evidence type="ECO:0000256" key="7">
    <source>
        <dbReference type="ARBA" id="ARBA00022741"/>
    </source>
</evidence>
<accession>A0A4P1RPE0</accession>
<dbReference type="InterPro" id="IPR003593">
    <property type="entry name" value="AAA+_ATPase"/>
</dbReference>
<dbReference type="Pfam" id="PF00004">
    <property type="entry name" value="AAA"/>
    <property type="match status" value="2"/>
</dbReference>